<feature type="compositionally biased region" description="Low complexity" evidence="1">
    <location>
        <begin position="73"/>
        <end position="84"/>
    </location>
</feature>
<dbReference type="AlphaFoldDB" id="A0A5M9K5K9"/>
<evidence type="ECO:0000313" key="2">
    <source>
        <dbReference type="EMBL" id="KAA8576921.1"/>
    </source>
</evidence>
<protein>
    <submittedName>
        <fullName evidence="2">Uncharacterized protein</fullName>
    </submittedName>
</protein>
<evidence type="ECO:0000256" key="1">
    <source>
        <dbReference type="SAM" id="MobiDB-lite"/>
    </source>
</evidence>
<name>A0A5M9K5K9_MONFR</name>
<feature type="region of interest" description="Disordered" evidence="1">
    <location>
        <begin position="175"/>
        <end position="196"/>
    </location>
</feature>
<accession>A0A5M9K5K9</accession>
<dbReference type="VEuPathDB" id="FungiDB:MFRU_014g00180"/>
<dbReference type="EMBL" id="VICG01000001">
    <property type="protein sequence ID" value="KAA8576921.1"/>
    <property type="molecule type" value="Genomic_DNA"/>
</dbReference>
<reference evidence="2 3" key="1">
    <citation type="submission" date="2019-06" db="EMBL/GenBank/DDBJ databases">
        <title>Genome Sequence of the Brown Rot Fungal Pathogen Monilinia fructicola.</title>
        <authorList>
            <person name="De Miccolis Angelini R.M."/>
            <person name="Landi L."/>
            <person name="Abate D."/>
            <person name="Pollastro S."/>
            <person name="Romanazzi G."/>
            <person name="Faretra F."/>
        </authorList>
    </citation>
    <scope>NUCLEOTIDE SEQUENCE [LARGE SCALE GENOMIC DNA]</scope>
    <source>
        <strain evidence="2 3">Mfrc123</strain>
    </source>
</reference>
<dbReference type="Proteomes" id="UP000322873">
    <property type="component" value="Unassembled WGS sequence"/>
</dbReference>
<evidence type="ECO:0000313" key="3">
    <source>
        <dbReference type="Proteomes" id="UP000322873"/>
    </source>
</evidence>
<feature type="region of interest" description="Disordered" evidence="1">
    <location>
        <begin position="41"/>
        <end position="110"/>
    </location>
</feature>
<proteinExistence type="predicted"/>
<gene>
    <name evidence="2" type="ORF">EYC84_006957</name>
</gene>
<keyword evidence="3" id="KW-1185">Reference proteome</keyword>
<sequence length="196" mass="22185">MDSSSHPAPPHLQTAQVLADLNALKQTPPQVALSFLRTLSTIPTTQHERKTSIYSQPPQKFDRLGRRISTTQRPSRGSGSSSEAPSPPPMLRAHSSMTSPDLPETEESKRISRELRHLRRQSDGQDSEFRRAKTLLSYYRNRDRLQEKCIKGIKLSQERVDRALTEQAERRLKKGKTFEFGLTPKGPGESQTGSYF</sequence>
<organism evidence="2 3">
    <name type="scientific">Monilinia fructicola</name>
    <name type="common">Brown rot fungus</name>
    <name type="synonym">Ciboria fructicola</name>
    <dbReference type="NCBI Taxonomy" id="38448"/>
    <lineage>
        <taxon>Eukaryota</taxon>
        <taxon>Fungi</taxon>
        <taxon>Dikarya</taxon>
        <taxon>Ascomycota</taxon>
        <taxon>Pezizomycotina</taxon>
        <taxon>Leotiomycetes</taxon>
        <taxon>Helotiales</taxon>
        <taxon>Sclerotiniaceae</taxon>
        <taxon>Monilinia</taxon>
    </lineage>
</organism>
<dbReference type="OrthoDB" id="3519533at2759"/>
<comment type="caution">
    <text evidence="2">The sequence shown here is derived from an EMBL/GenBank/DDBJ whole genome shotgun (WGS) entry which is preliminary data.</text>
</comment>